<dbReference type="AlphaFoldDB" id="A0A3B0VWJ7"/>
<dbReference type="InterPro" id="IPR021796">
    <property type="entry name" value="Tll0287-like_dom"/>
</dbReference>
<dbReference type="EMBL" id="UOFB01000200">
    <property type="protein sequence ID" value="VAW47451.1"/>
    <property type="molecule type" value="Genomic_DNA"/>
</dbReference>
<gene>
    <name evidence="2" type="ORF">MNBD_GAMMA04-1298</name>
</gene>
<evidence type="ECO:0000259" key="1">
    <source>
        <dbReference type="Pfam" id="PF11845"/>
    </source>
</evidence>
<accession>A0A3B0VWJ7</accession>
<dbReference type="Pfam" id="PF11845">
    <property type="entry name" value="Tll0287-like"/>
    <property type="match status" value="1"/>
</dbReference>
<name>A0A3B0VWJ7_9ZZZZ</name>
<sequence length="189" mass="20634">MKKTLIVLLSGCFALPLPAIAQDNTEQLDQEARTIAKQFLGQLKPELQKSMKADGPAKTIAFCQTKAPQIAAKLAQKTGWDINRVSLKARGESAQPDQWEATVLKRFNAQLANGSSPKTMEFSAIVSVNNQTQYRYMKAIPTGQVCLTCHGSNLTPPVQEALTKRYPNDAATGYSKGQIRGAFSFSKTL</sequence>
<evidence type="ECO:0000313" key="2">
    <source>
        <dbReference type="EMBL" id="VAW47451.1"/>
    </source>
</evidence>
<protein>
    <recommendedName>
        <fullName evidence="1">Tll0287-like domain-containing protein</fullName>
    </recommendedName>
</protein>
<feature type="domain" description="Tll0287-like" evidence="1">
    <location>
        <begin position="26"/>
        <end position="186"/>
    </location>
</feature>
<proteinExistence type="predicted"/>
<organism evidence="2">
    <name type="scientific">hydrothermal vent metagenome</name>
    <dbReference type="NCBI Taxonomy" id="652676"/>
    <lineage>
        <taxon>unclassified sequences</taxon>
        <taxon>metagenomes</taxon>
        <taxon>ecological metagenomes</taxon>
    </lineage>
</organism>
<reference evidence="2" key="1">
    <citation type="submission" date="2018-06" db="EMBL/GenBank/DDBJ databases">
        <authorList>
            <person name="Zhirakovskaya E."/>
        </authorList>
    </citation>
    <scope>NUCLEOTIDE SEQUENCE</scope>
</reference>